<keyword evidence="1" id="KW-1133">Transmembrane helix</keyword>
<gene>
    <name evidence="2" type="ORF">CDAUBV1_LOCUS9681</name>
</gene>
<feature type="transmembrane region" description="Helical" evidence="1">
    <location>
        <begin position="6"/>
        <end position="25"/>
    </location>
</feature>
<dbReference type="EMBL" id="CAXLJL010000267">
    <property type="protein sequence ID" value="CAL5135545.1"/>
    <property type="molecule type" value="Genomic_DNA"/>
</dbReference>
<organism evidence="2 3">
    <name type="scientific">Calicophoron daubneyi</name>
    <name type="common">Rumen fluke</name>
    <name type="synonym">Paramphistomum daubneyi</name>
    <dbReference type="NCBI Taxonomy" id="300641"/>
    <lineage>
        <taxon>Eukaryota</taxon>
        <taxon>Metazoa</taxon>
        <taxon>Spiralia</taxon>
        <taxon>Lophotrochozoa</taxon>
        <taxon>Platyhelminthes</taxon>
        <taxon>Trematoda</taxon>
        <taxon>Digenea</taxon>
        <taxon>Plagiorchiida</taxon>
        <taxon>Pronocephalata</taxon>
        <taxon>Paramphistomoidea</taxon>
        <taxon>Paramphistomidae</taxon>
        <taxon>Calicophoron</taxon>
    </lineage>
</organism>
<keyword evidence="1" id="KW-0472">Membrane</keyword>
<sequence>MDLNILIFWTLASDAMISQAGFFFLTYEVRKSDLTAAVLELTRSEQMRSGNRPELNAVGFPWADAKT</sequence>
<evidence type="ECO:0000256" key="1">
    <source>
        <dbReference type="SAM" id="Phobius"/>
    </source>
</evidence>
<comment type="caution">
    <text evidence="2">The sequence shown here is derived from an EMBL/GenBank/DDBJ whole genome shotgun (WGS) entry which is preliminary data.</text>
</comment>
<dbReference type="AlphaFoldDB" id="A0AAV2TEE5"/>
<protein>
    <submittedName>
        <fullName evidence="2">Uncharacterized protein</fullName>
    </submittedName>
</protein>
<keyword evidence="1" id="KW-0812">Transmembrane</keyword>
<evidence type="ECO:0000313" key="3">
    <source>
        <dbReference type="Proteomes" id="UP001497525"/>
    </source>
</evidence>
<accession>A0AAV2TEE5</accession>
<reference evidence="2" key="1">
    <citation type="submission" date="2024-06" db="EMBL/GenBank/DDBJ databases">
        <authorList>
            <person name="Liu X."/>
            <person name="Lenzi L."/>
            <person name="Haldenby T S."/>
            <person name="Uol C."/>
        </authorList>
    </citation>
    <scope>NUCLEOTIDE SEQUENCE</scope>
</reference>
<evidence type="ECO:0000313" key="2">
    <source>
        <dbReference type="EMBL" id="CAL5135545.1"/>
    </source>
</evidence>
<proteinExistence type="predicted"/>
<dbReference type="Proteomes" id="UP001497525">
    <property type="component" value="Unassembled WGS sequence"/>
</dbReference>
<name>A0AAV2TEE5_CALDB</name>